<feature type="compositionally biased region" description="Acidic residues" evidence="1">
    <location>
        <begin position="512"/>
        <end position="535"/>
    </location>
</feature>
<evidence type="ECO:0000256" key="1">
    <source>
        <dbReference type="SAM" id="MobiDB-lite"/>
    </source>
</evidence>
<organism evidence="3">
    <name type="scientific">Chaetomium thermophilum (strain DSM 1495 / CBS 144.50 / IMI 039719)</name>
    <name type="common">Thermochaetoides thermophila</name>
    <dbReference type="NCBI Taxonomy" id="759272"/>
    <lineage>
        <taxon>Eukaryota</taxon>
        <taxon>Fungi</taxon>
        <taxon>Dikarya</taxon>
        <taxon>Ascomycota</taxon>
        <taxon>Pezizomycotina</taxon>
        <taxon>Sordariomycetes</taxon>
        <taxon>Sordariomycetidae</taxon>
        <taxon>Sordariales</taxon>
        <taxon>Chaetomiaceae</taxon>
        <taxon>Thermochaetoides</taxon>
    </lineage>
</organism>
<gene>
    <name evidence="2" type="ORF">CTHT_0040110</name>
</gene>
<dbReference type="Proteomes" id="UP000008066">
    <property type="component" value="Unassembled WGS sequence"/>
</dbReference>
<name>G0S8R9_CHATD</name>
<dbReference type="HOGENOM" id="CLU_014952_0_0_1"/>
<protein>
    <submittedName>
        <fullName evidence="2">Uncharacterized protein</fullName>
    </submittedName>
</protein>
<dbReference type="eggNOG" id="ENOG502RS8Q">
    <property type="taxonomic scope" value="Eukaryota"/>
</dbReference>
<feature type="region of interest" description="Disordered" evidence="1">
    <location>
        <begin position="508"/>
        <end position="576"/>
    </location>
</feature>
<sequence>MSLATSSLPPSSSAGAGPAVPGPSSSHRLSLESLPIELLQHIIEVLAPTAPSTTRFALQLSGTWVFHDAATQYAEWQQARAHLFAVLRTSRRMAAVAKPMLWNTLIIATPRALVRLFVILHYRPDVRPWIRSITCFLNISSQLTIQDALRQWQLQFQRPFQNKMNLVDTVVIDLLRMVLMNAPNVRDFLLAPPDHGLRNEGPNDLMMPSFRAAIDQVRQWESPPPYGLNSWHTATLALSTMVWLDMKNLTSMRIYCHRENGNRSTTLSRFLADYAVVYLLPKLTQVKTLELCCASADNVFLEPTPIPPLPHIQHLRLYGSHIHEPRLVELCLACVNLRTLVVHFESSSTDEDRDLLPGGKTLSDALAGLAGTLETLELVALSTGHYLTRGRERPRKPENHRLHCIPRLTRLRNLTLDYRGVFGTLGILEMDDGERLCQLIPASANLDMVLHGVQCLCASKVHSLRSISLAIHSWPAKGRFHRRFKRDVETARQQCARAGIRFRTFDLLPSYQDEDEPEPEEEEGSQEVEFEEGGEEAAHGITEEDSDEPELEEEDEASEYYFSDEAGESDPEREARRPPTFQAFLQMLGEGHGYNMEDLWYAYHEGRWDEYLAFYDRKSLTLSVNMEEDIRFLFEKDDDKDDQIQHLRDEMAHLQDSLFSFLTSVTGYDMEWTAEWQVIWDALERPGLESWELPKKQELLLQVGHPEKLPTRAVEGLRMILLHLFANIHYPWSDDTLALLRLLWAEQKKECRPALLIRAHFVVLETALLTIRYNHEHLAAISFWQFAKFLEEVMRGTQESQLFTLREGMEEELEYYSPWTRGVIKHLDNGTLERFINDHLDISSVDKEHYLDRVKKNRYMHIPGVPGMHLINVKLYFSSFKRVQDWLKEQQGEWDEIQQLIADL</sequence>
<dbReference type="EMBL" id="GL988042">
    <property type="protein sequence ID" value="EGS20272.1"/>
    <property type="molecule type" value="Genomic_DNA"/>
</dbReference>
<dbReference type="AlphaFoldDB" id="G0S8R9"/>
<dbReference type="RefSeq" id="XP_006694421.1">
    <property type="nucleotide sequence ID" value="XM_006694358.1"/>
</dbReference>
<dbReference type="GeneID" id="18258049"/>
<evidence type="ECO:0000313" key="2">
    <source>
        <dbReference type="EMBL" id="EGS20272.1"/>
    </source>
</evidence>
<dbReference type="SUPFAM" id="SSF52047">
    <property type="entry name" value="RNI-like"/>
    <property type="match status" value="1"/>
</dbReference>
<dbReference type="KEGG" id="cthr:CTHT_0040110"/>
<feature type="compositionally biased region" description="Acidic residues" evidence="1">
    <location>
        <begin position="543"/>
        <end position="558"/>
    </location>
</feature>
<proteinExistence type="predicted"/>
<dbReference type="OrthoDB" id="5209615at2759"/>
<keyword evidence="3" id="KW-1185">Reference proteome</keyword>
<reference evidence="2 3" key="1">
    <citation type="journal article" date="2011" name="Cell">
        <title>Insight into structure and assembly of the nuclear pore complex by utilizing the genome of a eukaryotic thermophile.</title>
        <authorList>
            <person name="Amlacher S."/>
            <person name="Sarges P."/>
            <person name="Flemming D."/>
            <person name="van Noort V."/>
            <person name="Kunze R."/>
            <person name="Devos D.P."/>
            <person name="Arumugam M."/>
            <person name="Bork P."/>
            <person name="Hurt E."/>
        </authorList>
    </citation>
    <scope>NUCLEOTIDE SEQUENCE [LARGE SCALE GENOMIC DNA]</scope>
    <source>
        <strain evidence="3">DSM 1495 / CBS 144.50 / IMI 039719</strain>
    </source>
</reference>
<accession>G0S8R9</accession>
<feature type="region of interest" description="Disordered" evidence="1">
    <location>
        <begin position="1"/>
        <end position="26"/>
    </location>
</feature>
<evidence type="ECO:0000313" key="3">
    <source>
        <dbReference type="Proteomes" id="UP000008066"/>
    </source>
</evidence>